<name>A0A9D4A9H3_9ROSI</name>
<proteinExistence type="predicted"/>
<accession>A0A9D4A9H3</accession>
<dbReference type="InterPro" id="IPR026960">
    <property type="entry name" value="RVT-Znf"/>
</dbReference>
<dbReference type="Pfam" id="PF13966">
    <property type="entry name" value="zf-RVT"/>
    <property type="match status" value="1"/>
</dbReference>
<evidence type="ECO:0000313" key="3">
    <source>
        <dbReference type="Proteomes" id="UP000828251"/>
    </source>
</evidence>
<feature type="domain" description="Reverse transcriptase zinc-binding" evidence="1">
    <location>
        <begin position="25"/>
        <end position="94"/>
    </location>
</feature>
<dbReference type="EMBL" id="JAIQCV010000005">
    <property type="protein sequence ID" value="KAH1097266.1"/>
    <property type="molecule type" value="Genomic_DNA"/>
</dbReference>
<organism evidence="2 3">
    <name type="scientific">Gossypium stocksii</name>
    <dbReference type="NCBI Taxonomy" id="47602"/>
    <lineage>
        <taxon>Eukaryota</taxon>
        <taxon>Viridiplantae</taxon>
        <taxon>Streptophyta</taxon>
        <taxon>Embryophyta</taxon>
        <taxon>Tracheophyta</taxon>
        <taxon>Spermatophyta</taxon>
        <taxon>Magnoliopsida</taxon>
        <taxon>eudicotyledons</taxon>
        <taxon>Gunneridae</taxon>
        <taxon>Pentapetalae</taxon>
        <taxon>rosids</taxon>
        <taxon>malvids</taxon>
        <taxon>Malvales</taxon>
        <taxon>Malvaceae</taxon>
        <taxon>Malvoideae</taxon>
        <taxon>Gossypium</taxon>
    </lineage>
</organism>
<keyword evidence="3" id="KW-1185">Reference proteome</keyword>
<protein>
    <recommendedName>
        <fullName evidence="1">Reverse transcriptase zinc-binding domain-containing protein</fullName>
    </recommendedName>
</protein>
<dbReference type="AlphaFoldDB" id="A0A9D4A9H3"/>
<dbReference type="OrthoDB" id="1001105at2759"/>
<evidence type="ECO:0000259" key="1">
    <source>
        <dbReference type="Pfam" id="PF13966"/>
    </source>
</evidence>
<dbReference type="Proteomes" id="UP000828251">
    <property type="component" value="Unassembled WGS sequence"/>
</dbReference>
<comment type="caution">
    <text evidence="2">The sequence shown here is derived from an EMBL/GenBank/DDBJ whole genome shotgun (WGS) entry which is preliminary data.</text>
</comment>
<sequence length="191" mass="22643">MAEYLVRSGHKILAQVGQTQVQDSYRFFYKRLWTLDLPSKNKIMVWRSSRNYLPNYSNLHYRRIMGTATCRRCQEEAKTMEHLFRNCAVVKETWERLDMGWVVSEENTDFIEWLKSFLGTHFLGMCRKFVCALWGIWTFRNKFIHEGERCSGAQIAGFVTNYLKELDGLKESLPATRIQRARWVAPLENED</sequence>
<gene>
    <name evidence="2" type="ORF">J1N35_014187</name>
</gene>
<evidence type="ECO:0000313" key="2">
    <source>
        <dbReference type="EMBL" id="KAH1097266.1"/>
    </source>
</evidence>
<reference evidence="2 3" key="1">
    <citation type="journal article" date="2021" name="Plant Biotechnol. J.">
        <title>Multi-omics assisted identification of the key and species-specific regulatory components of drought-tolerant mechanisms in Gossypium stocksii.</title>
        <authorList>
            <person name="Yu D."/>
            <person name="Ke L."/>
            <person name="Zhang D."/>
            <person name="Wu Y."/>
            <person name="Sun Y."/>
            <person name="Mei J."/>
            <person name="Sun J."/>
            <person name="Sun Y."/>
        </authorList>
    </citation>
    <scope>NUCLEOTIDE SEQUENCE [LARGE SCALE GENOMIC DNA]</scope>
    <source>
        <strain evidence="3">cv. E1</strain>
        <tissue evidence="2">Leaf</tissue>
    </source>
</reference>